<proteinExistence type="predicted"/>
<organism evidence="1 2">
    <name type="scientific">Emiliania huxleyi (strain CCMP1516)</name>
    <dbReference type="NCBI Taxonomy" id="280463"/>
    <lineage>
        <taxon>Eukaryota</taxon>
        <taxon>Haptista</taxon>
        <taxon>Haptophyta</taxon>
        <taxon>Prymnesiophyceae</taxon>
        <taxon>Isochrysidales</taxon>
        <taxon>Noelaerhabdaceae</taxon>
        <taxon>Emiliania</taxon>
    </lineage>
</organism>
<dbReference type="EnsemblProtists" id="EOD26873">
    <property type="protein sequence ID" value="EOD26873"/>
    <property type="gene ID" value="EMIHUDRAFT_447199"/>
</dbReference>
<dbReference type="PaxDb" id="2903-EOD26873"/>
<accession>A0A0D3JTN8</accession>
<evidence type="ECO:0000313" key="2">
    <source>
        <dbReference type="Proteomes" id="UP000013827"/>
    </source>
</evidence>
<dbReference type="AlphaFoldDB" id="A0A0D3JTN8"/>
<reference evidence="1" key="2">
    <citation type="submission" date="2024-10" db="UniProtKB">
        <authorList>
            <consortium name="EnsemblProtists"/>
        </authorList>
    </citation>
    <scope>IDENTIFICATION</scope>
</reference>
<dbReference type="Proteomes" id="UP000013827">
    <property type="component" value="Unassembled WGS sequence"/>
</dbReference>
<evidence type="ECO:0000313" key="1">
    <source>
        <dbReference type="EnsemblProtists" id="EOD26873"/>
    </source>
</evidence>
<keyword evidence="2" id="KW-1185">Reference proteome</keyword>
<sequence length="86" mass="9677">MPQAGRLCREMPMHRARVAWLDRLCARPVEGGGAGDVATLPGAGKRVVRKERPVDWSRRRDPLSPPLQESYAVWLWSSVAWRSLLG</sequence>
<dbReference type="RefSeq" id="XP_005779302.1">
    <property type="nucleotide sequence ID" value="XM_005779245.1"/>
</dbReference>
<dbReference type="GeneID" id="17272421"/>
<dbReference type="HOGENOM" id="CLU_2502645_0_0_1"/>
<reference evidence="2" key="1">
    <citation type="journal article" date="2013" name="Nature">
        <title>Pan genome of the phytoplankton Emiliania underpins its global distribution.</title>
        <authorList>
            <person name="Read B.A."/>
            <person name="Kegel J."/>
            <person name="Klute M.J."/>
            <person name="Kuo A."/>
            <person name="Lefebvre S.C."/>
            <person name="Maumus F."/>
            <person name="Mayer C."/>
            <person name="Miller J."/>
            <person name="Monier A."/>
            <person name="Salamov A."/>
            <person name="Young J."/>
            <person name="Aguilar M."/>
            <person name="Claverie J.M."/>
            <person name="Frickenhaus S."/>
            <person name="Gonzalez K."/>
            <person name="Herman E.K."/>
            <person name="Lin Y.C."/>
            <person name="Napier J."/>
            <person name="Ogata H."/>
            <person name="Sarno A.F."/>
            <person name="Shmutz J."/>
            <person name="Schroeder D."/>
            <person name="de Vargas C."/>
            <person name="Verret F."/>
            <person name="von Dassow P."/>
            <person name="Valentin K."/>
            <person name="Van de Peer Y."/>
            <person name="Wheeler G."/>
            <person name="Dacks J.B."/>
            <person name="Delwiche C.F."/>
            <person name="Dyhrman S.T."/>
            <person name="Glockner G."/>
            <person name="John U."/>
            <person name="Richards T."/>
            <person name="Worden A.Z."/>
            <person name="Zhang X."/>
            <person name="Grigoriev I.V."/>
            <person name="Allen A.E."/>
            <person name="Bidle K."/>
            <person name="Borodovsky M."/>
            <person name="Bowler C."/>
            <person name="Brownlee C."/>
            <person name="Cock J.M."/>
            <person name="Elias M."/>
            <person name="Gladyshev V.N."/>
            <person name="Groth M."/>
            <person name="Guda C."/>
            <person name="Hadaegh A."/>
            <person name="Iglesias-Rodriguez M.D."/>
            <person name="Jenkins J."/>
            <person name="Jones B.M."/>
            <person name="Lawson T."/>
            <person name="Leese F."/>
            <person name="Lindquist E."/>
            <person name="Lobanov A."/>
            <person name="Lomsadze A."/>
            <person name="Malik S.B."/>
            <person name="Marsh M.E."/>
            <person name="Mackinder L."/>
            <person name="Mock T."/>
            <person name="Mueller-Roeber B."/>
            <person name="Pagarete A."/>
            <person name="Parker M."/>
            <person name="Probert I."/>
            <person name="Quesneville H."/>
            <person name="Raines C."/>
            <person name="Rensing S.A."/>
            <person name="Riano-Pachon D.M."/>
            <person name="Richier S."/>
            <person name="Rokitta S."/>
            <person name="Shiraiwa Y."/>
            <person name="Soanes D.M."/>
            <person name="van der Giezen M."/>
            <person name="Wahlund T.M."/>
            <person name="Williams B."/>
            <person name="Wilson W."/>
            <person name="Wolfe G."/>
            <person name="Wurch L.L."/>
        </authorList>
    </citation>
    <scope>NUCLEOTIDE SEQUENCE</scope>
</reference>
<protein>
    <submittedName>
        <fullName evidence="1">Uncharacterized protein</fullName>
    </submittedName>
</protein>
<dbReference type="KEGG" id="ehx:EMIHUDRAFT_447199"/>
<name>A0A0D3JTN8_EMIH1</name>